<name>L0IDT6_HALRX</name>
<protein>
    <recommendedName>
        <fullName evidence="2">DUF8151 domain-containing protein</fullName>
    </recommendedName>
</protein>
<proteinExistence type="predicted"/>
<reference evidence="3" key="1">
    <citation type="submission" date="2011-09" db="EMBL/GenBank/DDBJ databases">
        <title>Complete sequence of Halovivax ruber XH-70.</title>
        <authorList>
            <consortium name="US DOE Joint Genome Institute"/>
            <person name="Lucas S."/>
            <person name="Han J."/>
            <person name="Lapidus A."/>
            <person name="Cheng J.-F."/>
            <person name="Goodwin L."/>
            <person name="Pitluck S."/>
            <person name="Peters L."/>
            <person name="Mikhailova N."/>
            <person name="Davenport K."/>
            <person name="Detter J.C."/>
            <person name="Han C."/>
            <person name="Tapia R."/>
            <person name="Land M."/>
            <person name="Hauser L."/>
            <person name="Kyrpides N."/>
            <person name="Ivanova N."/>
            <person name="Pagani I."/>
            <person name="Sproer C."/>
            <person name="Anderson I."/>
            <person name="Woyke T."/>
        </authorList>
    </citation>
    <scope>NUCLEOTIDE SEQUENCE</scope>
    <source>
        <strain evidence="3">XH-70</strain>
    </source>
</reference>
<keyword evidence="4" id="KW-1185">Reference proteome</keyword>
<dbReference type="Proteomes" id="UP000010846">
    <property type="component" value="Chromosome"/>
</dbReference>
<dbReference type="STRING" id="797302.Halru_3154"/>
<evidence type="ECO:0000256" key="1">
    <source>
        <dbReference type="SAM" id="Phobius"/>
    </source>
</evidence>
<evidence type="ECO:0000313" key="4">
    <source>
        <dbReference type="Proteomes" id="UP000010846"/>
    </source>
</evidence>
<feature type="transmembrane region" description="Helical" evidence="1">
    <location>
        <begin position="21"/>
        <end position="41"/>
    </location>
</feature>
<dbReference type="KEGG" id="hru:Halru_3154"/>
<dbReference type="InterPro" id="IPR058464">
    <property type="entry name" value="DUF8151"/>
</dbReference>
<feature type="transmembrane region" description="Helical" evidence="1">
    <location>
        <begin position="56"/>
        <end position="75"/>
    </location>
</feature>
<dbReference type="AlphaFoldDB" id="L0IDT6"/>
<gene>
    <name evidence="3" type="ordered locus">Halru_3154</name>
</gene>
<keyword evidence="1" id="KW-0472">Membrane</keyword>
<evidence type="ECO:0000259" key="2">
    <source>
        <dbReference type="Pfam" id="PF26478"/>
    </source>
</evidence>
<evidence type="ECO:0000313" key="3">
    <source>
        <dbReference type="EMBL" id="AGB17720.1"/>
    </source>
</evidence>
<keyword evidence="1" id="KW-0812">Transmembrane</keyword>
<feature type="domain" description="DUF8151" evidence="2">
    <location>
        <begin position="10"/>
        <end position="87"/>
    </location>
</feature>
<keyword evidence="1" id="KW-1133">Transmembrane helix</keyword>
<dbReference type="EMBL" id="CP003050">
    <property type="protein sequence ID" value="AGB17720.1"/>
    <property type="molecule type" value="Genomic_DNA"/>
</dbReference>
<dbReference type="Pfam" id="PF26478">
    <property type="entry name" value="DUF8151"/>
    <property type="match status" value="1"/>
</dbReference>
<dbReference type="HOGENOM" id="CLU_174509_1_0_2"/>
<accession>L0IDT6</accession>
<sequence>MSTEPYGLAMTLLGSELLAEVVSLAVYTVLAIGLTIVGALAENASLQHLGAGDLMLAGWLAAIGTVLLYAGVYAVGYQKLVLRASAVFAE</sequence>
<dbReference type="eggNOG" id="arCOG10294">
    <property type="taxonomic scope" value="Archaea"/>
</dbReference>
<organism evidence="3 4">
    <name type="scientific">Halovivax ruber (strain DSM 18193 / JCM 13892 / XH-70)</name>
    <dbReference type="NCBI Taxonomy" id="797302"/>
    <lineage>
        <taxon>Archaea</taxon>
        <taxon>Methanobacteriati</taxon>
        <taxon>Methanobacteriota</taxon>
        <taxon>Stenosarchaea group</taxon>
        <taxon>Halobacteria</taxon>
        <taxon>Halobacteriales</taxon>
        <taxon>Natrialbaceae</taxon>
        <taxon>Halovivax</taxon>
    </lineage>
</organism>